<evidence type="ECO:0000313" key="3">
    <source>
        <dbReference type="Proteomes" id="UP000004995"/>
    </source>
</evidence>
<evidence type="ECO:0000259" key="1">
    <source>
        <dbReference type="Pfam" id="PF24542"/>
    </source>
</evidence>
<protein>
    <recommendedName>
        <fullName evidence="1">TPPC8 C-terminal Ig-like domain-containing protein</fullName>
    </recommendedName>
</protein>
<dbReference type="Pfam" id="PF24542">
    <property type="entry name" value="Ig_TPPC8_C"/>
    <property type="match status" value="1"/>
</dbReference>
<dbReference type="Proteomes" id="UP000004995">
    <property type="component" value="Unassembled WGS sequence"/>
</dbReference>
<reference evidence="2" key="2">
    <citation type="submission" date="2018-08" db="UniProtKB">
        <authorList>
            <consortium name="EnsemblPlants"/>
        </authorList>
    </citation>
    <scope>IDENTIFICATION</scope>
    <source>
        <strain evidence="2">Yugu1</strain>
    </source>
</reference>
<dbReference type="AlphaFoldDB" id="K3ZFA2"/>
<organism evidence="2 3">
    <name type="scientific">Setaria italica</name>
    <name type="common">Foxtail millet</name>
    <name type="synonym">Panicum italicum</name>
    <dbReference type="NCBI Taxonomy" id="4555"/>
    <lineage>
        <taxon>Eukaryota</taxon>
        <taxon>Viridiplantae</taxon>
        <taxon>Streptophyta</taxon>
        <taxon>Embryophyta</taxon>
        <taxon>Tracheophyta</taxon>
        <taxon>Spermatophyta</taxon>
        <taxon>Magnoliopsida</taxon>
        <taxon>Liliopsida</taxon>
        <taxon>Poales</taxon>
        <taxon>Poaceae</taxon>
        <taxon>PACMAD clade</taxon>
        <taxon>Panicoideae</taxon>
        <taxon>Panicodae</taxon>
        <taxon>Paniceae</taxon>
        <taxon>Cenchrinae</taxon>
        <taxon>Setaria</taxon>
    </lineage>
</organism>
<dbReference type="STRING" id="4555.K3ZFA2"/>
<dbReference type="InterPro" id="IPR057651">
    <property type="entry name" value="Ig_TPPC8_C"/>
</dbReference>
<dbReference type="HOGENOM" id="CLU_520326_0_0_1"/>
<dbReference type="EMBL" id="AGNK02001819">
    <property type="status" value="NOT_ANNOTATED_CDS"/>
    <property type="molecule type" value="Genomic_DNA"/>
</dbReference>
<feature type="domain" description="TPPC8 C-terminal Ig-like" evidence="1">
    <location>
        <begin position="360"/>
        <end position="487"/>
    </location>
</feature>
<sequence>GSGLDLDGGDDKINTQPSISMFETDGDKFTLSKLDIVLGGGESKRVCLNGKEVLKVELGIGAVCCLIYSSAGIRYRKRGPRRSLNNSLAVIKVIISPDFSSQTLVSNDGLPKLTGSIDRMPTKAFAGDLKLLTLNLRNHSEYAVKGIKMKLSSPRFLIPGDSSDIGREFPDCLKRHMQSESSVVSSKTMKDNFRSLLFAFPQVLPSLDVSFSISTSSSRLQEYIVRMDVMNKTPSESFVLHQLSCVGGKWAVSALPSCSSINSVETVSENQAVSYFFKIKDCEADSCKEAESGSCTGDMALCPGSSTDLFDIARSPLADFHYQERYRQGKVAKTLNYFLITHVIAGNSLSQNPIWWLMEGPRTISHDFSKSYCEVNLQLVIHNSEAHKILVRVVTFDVMPEESQTVHPHDSTSAQGGWYDVSLENDVKVISSSKSTHQEKKSSKSISPYVWCSLSCAQIELQPDSCARVPLKVCIFAPGTYNFSNYELRWKVHPSEGPHVDENEKLLSGGGLGHPFYVTVLQSV</sequence>
<dbReference type="eggNOG" id="KOG1938">
    <property type="taxonomic scope" value="Eukaryota"/>
</dbReference>
<keyword evidence="3" id="KW-1185">Reference proteome</keyword>
<dbReference type="PANTHER" id="PTHR12975">
    <property type="entry name" value="TRANSPORT PROTEIN TRAPP"/>
    <property type="match status" value="1"/>
</dbReference>
<dbReference type="Gramene" id="KQL16010">
    <property type="protein sequence ID" value="KQL16010"/>
    <property type="gene ID" value="SETIT_025251mg"/>
</dbReference>
<evidence type="ECO:0000313" key="2">
    <source>
        <dbReference type="EnsemblPlants" id="KQL16010"/>
    </source>
</evidence>
<reference evidence="3" key="1">
    <citation type="journal article" date="2012" name="Nat. Biotechnol.">
        <title>Reference genome sequence of the model plant Setaria.</title>
        <authorList>
            <person name="Bennetzen J.L."/>
            <person name="Schmutz J."/>
            <person name="Wang H."/>
            <person name="Percifield R."/>
            <person name="Hawkins J."/>
            <person name="Pontaroli A.C."/>
            <person name="Estep M."/>
            <person name="Feng L."/>
            <person name="Vaughn J.N."/>
            <person name="Grimwood J."/>
            <person name="Jenkins J."/>
            <person name="Barry K."/>
            <person name="Lindquist E."/>
            <person name="Hellsten U."/>
            <person name="Deshpande S."/>
            <person name="Wang X."/>
            <person name="Wu X."/>
            <person name="Mitros T."/>
            <person name="Triplett J."/>
            <person name="Yang X."/>
            <person name="Ye C.Y."/>
            <person name="Mauro-Herrera M."/>
            <person name="Wang L."/>
            <person name="Li P."/>
            <person name="Sharma M."/>
            <person name="Sharma R."/>
            <person name="Ronald P.C."/>
            <person name="Panaud O."/>
            <person name="Kellogg E.A."/>
            <person name="Brutnell T.P."/>
            <person name="Doust A.N."/>
            <person name="Tuskan G.A."/>
            <person name="Rokhsar D."/>
            <person name="Devos K.M."/>
        </authorList>
    </citation>
    <scope>NUCLEOTIDE SEQUENCE [LARGE SCALE GENOMIC DNA]</scope>
    <source>
        <strain evidence="3">cv. Yugu1</strain>
    </source>
</reference>
<dbReference type="InParanoid" id="K3ZFA2"/>
<dbReference type="EnsemblPlants" id="KQL16010">
    <property type="protein sequence ID" value="KQL16010"/>
    <property type="gene ID" value="SETIT_025251mg"/>
</dbReference>
<dbReference type="PANTHER" id="PTHR12975:SF6">
    <property type="entry name" value="TRAFFICKING PROTEIN PARTICLE COMPLEX SUBUNIT 8"/>
    <property type="match status" value="1"/>
</dbReference>
<proteinExistence type="predicted"/>
<accession>K3ZFA2</accession>
<name>K3ZFA2_SETIT</name>
<dbReference type="OMA" id="ENQCANI"/>
<dbReference type="InterPro" id="IPR024420">
    <property type="entry name" value="TRAPP_III_complex_Trs85"/>
</dbReference>